<organism evidence="1 2">
    <name type="scientific">Streptomyces aurantiogriseus</name>
    <dbReference type="NCBI Taxonomy" id="66870"/>
    <lineage>
        <taxon>Bacteria</taxon>
        <taxon>Bacillati</taxon>
        <taxon>Actinomycetota</taxon>
        <taxon>Actinomycetes</taxon>
        <taxon>Kitasatosporales</taxon>
        <taxon>Streptomycetaceae</taxon>
        <taxon>Streptomyces</taxon>
    </lineage>
</organism>
<dbReference type="SUPFAM" id="SSF53335">
    <property type="entry name" value="S-adenosyl-L-methionine-dependent methyltransferases"/>
    <property type="match status" value="1"/>
</dbReference>
<evidence type="ECO:0000313" key="2">
    <source>
        <dbReference type="Proteomes" id="UP000658320"/>
    </source>
</evidence>
<evidence type="ECO:0000313" key="1">
    <source>
        <dbReference type="EMBL" id="GGR18912.1"/>
    </source>
</evidence>
<name>A0A918CDK3_9ACTN</name>
<keyword evidence="2" id="KW-1185">Reference proteome</keyword>
<dbReference type="Gene3D" id="3.40.50.150">
    <property type="entry name" value="Vaccinia Virus protein VP39"/>
    <property type="match status" value="1"/>
</dbReference>
<dbReference type="InterPro" id="IPR029063">
    <property type="entry name" value="SAM-dependent_MTases_sf"/>
</dbReference>
<reference evidence="1" key="1">
    <citation type="journal article" date="2014" name="Int. J. Syst. Evol. Microbiol.">
        <title>Complete genome sequence of Corynebacterium casei LMG S-19264T (=DSM 44701T), isolated from a smear-ripened cheese.</title>
        <authorList>
            <consortium name="US DOE Joint Genome Institute (JGI-PGF)"/>
            <person name="Walter F."/>
            <person name="Albersmeier A."/>
            <person name="Kalinowski J."/>
            <person name="Ruckert C."/>
        </authorList>
    </citation>
    <scope>NUCLEOTIDE SEQUENCE</scope>
    <source>
        <strain evidence="1">JCM 4346</strain>
    </source>
</reference>
<sequence length="130" mass="13805">MVLRQHDRRGDPVDQAGQDSVLKAVSRTIDAIQAFKKAKAAAEVVLKAAKAAEAAALKAKKAAIGLDPRHPDVIQGSDSDLPFEDGTFRTVHAVNPFGFNPVNAETARVMERGGLLIVSAAKRNKGLADH</sequence>
<dbReference type="EMBL" id="BMSX01000008">
    <property type="protein sequence ID" value="GGR18912.1"/>
    <property type="molecule type" value="Genomic_DNA"/>
</dbReference>
<protein>
    <submittedName>
        <fullName evidence="1">Uncharacterized protein</fullName>
    </submittedName>
</protein>
<reference evidence="1" key="2">
    <citation type="submission" date="2020-09" db="EMBL/GenBank/DDBJ databases">
        <authorList>
            <person name="Sun Q."/>
            <person name="Ohkuma M."/>
        </authorList>
    </citation>
    <scope>NUCLEOTIDE SEQUENCE</scope>
    <source>
        <strain evidence="1">JCM 4346</strain>
    </source>
</reference>
<comment type="caution">
    <text evidence="1">The sequence shown here is derived from an EMBL/GenBank/DDBJ whole genome shotgun (WGS) entry which is preliminary data.</text>
</comment>
<dbReference type="AlphaFoldDB" id="A0A918CDK3"/>
<proteinExistence type="predicted"/>
<accession>A0A918CDK3</accession>
<gene>
    <name evidence="1" type="ORF">GCM10010251_38810</name>
</gene>
<dbReference type="Proteomes" id="UP000658320">
    <property type="component" value="Unassembled WGS sequence"/>
</dbReference>